<keyword evidence="2" id="KW-1185">Reference proteome</keyword>
<sequence>MTTLYSFCYQLPRLMSLLSILSECQPIMLHMFLMNPEVSLESNQTSEPIHHPPANTSHEWDSILFFSHHLLHTCEFVETMDISTDVSDEECLLAEFVNHSNELQVGFSSWLSDVDQKHLAEIIAEERLVVIDWPIHLAVEPAAIMRKKMHDAKYKKKVVKVLAQGREYNQIILRSSLNS</sequence>
<dbReference type="EMBL" id="CM056743">
    <property type="protein sequence ID" value="KAJ8672073.1"/>
    <property type="molecule type" value="Genomic_DNA"/>
</dbReference>
<accession>A0ACC2NMH6</accession>
<evidence type="ECO:0000313" key="1">
    <source>
        <dbReference type="EMBL" id="KAJ8672073.1"/>
    </source>
</evidence>
<comment type="caution">
    <text evidence="1">The sequence shown here is derived from an EMBL/GenBank/DDBJ whole genome shotgun (WGS) entry which is preliminary data.</text>
</comment>
<evidence type="ECO:0000313" key="2">
    <source>
        <dbReference type="Proteomes" id="UP001239111"/>
    </source>
</evidence>
<gene>
    <name evidence="1" type="ORF">QAD02_003332</name>
</gene>
<name>A0ACC2NMH6_9HYME</name>
<proteinExistence type="predicted"/>
<dbReference type="Proteomes" id="UP001239111">
    <property type="component" value="Chromosome 3"/>
</dbReference>
<protein>
    <submittedName>
        <fullName evidence="1">Uncharacterized protein</fullName>
    </submittedName>
</protein>
<organism evidence="1 2">
    <name type="scientific">Eretmocerus hayati</name>
    <dbReference type="NCBI Taxonomy" id="131215"/>
    <lineage>
        <taxon>Eukaryota</taxon>
        <taxon>Metazoa</taxon>
        <taxon>Ecdysozoa</taxon>
        <taxon>Arthropoda</taxon>
        <taxon>Hexapoda</taxon>
        <taxon>Insecta</taxon>
        <taxon>Pterygota</taxon>
        <taxon>Neoptera</taxon>
        <taxon>Endopterygota</taxon>
        <taxon>Hymenoptera</taxon>
        <taxon>Apocrita</taxon>
        <taxon>Proctotrupomorpha</taxon>
        <taxon>Chalcidoidea</taxon>
        <taxon>Aphelinidae</taxon>
        <taxon>Aphelininae</taxon>
        <taxon>Eretmocerus</taxon>
    </lineage>
</organism>
<reference evidence="1" key="1">
    <citation type="submission" date="2023-04" db="EMBL/GenBank/DDBJ databases">
        <title>A chromosome-level genome assembly of the parasitoid wasp Eretmocerus hayati.</title>
        <authorList>
            <person name="Zhong Y."/>
            <person name="Liu S."/>
            <person name="Liu Y."/>
        </authorList>
    </citation>
    <scope>NUCLEOTIDE SEQUENCE</scope>
    <source>
        <strain evidence="1">ZJU_SS_LIU_2023</strain>
    </source>
</reference>